<dbReference type="Gene3D" id="3.30.70.100">
    <property type="match status" value="1"/>
</dbReference>
<reference evidence="1" key="1">
    <citation type="submission" date="2022-06" db="EMBL/GenBank/DDBJ databases">
        <authorList>
            <person name="Sun Q."/>
        </authorList>
    </citation>
    <scope>NUCLEOTIDE SEQUENCE</scope>
    <source>
        <strain evidence="1">S101</strain>
    </source>
</reference>
<protein>
    <recommendedName>
        <fullName evidence="3">ABM domain-containing protein</fullName>
    </recommendedName>
</protein>
<name>A0AAJ1BVJ4_9HYPH</name>
<dbReference type="AlphaFoldDB" id="A0AAJ1BVJ4"/>
<gene>
    <name evidence="1" type="ORF">NBH21_09630</name>
</gene>
<dbReference type="RefSeq" id="WP_250915712.1">
    <property type="nucleotide sequence ID" value="NZ_JAMXLX010000002.1"/>
</dbReference>
<dbReference type="EMBL" id="JAMXLX010000002">
    <property type="protein sequence ID" value="MCO5957029.1"/>
    <property type="molecule type" value="Genomic_DNA"/>
</dbReference>
<proteinExistence type="predicted"/>
<accession>A0AAJ1BVJ4</accession>
<comment type="caution">
    <text evidence="1">The sequence shown here is derived from an EMBL/GenBank/DDBJ whole genome shotgun (WGS) entry which is preliminary data.</text>
</comment>
<evidence type="ECO:0008006" key="3">
    <source>
        <dbReference type="Google" id="ProtNLM"/>
    </source>
</evidence>
<dbReference type="Proteomes" id="UP001155380">
    <property type="component" value="Unassembled WGS sequence"/>
</dbReference>
<dbReference type="SUPFAM" id="SSF54909">
    <property type="entry name" value="Dimeric alpha+beta barrel"/>
    <property type="match status" value="1"/>
</dbReference>
<evidence type="ECO:0000313" key="1">
    <source>
        <dbReference type="EMBL" id="MCO5957029.1"/>
    </source>
</evidence>
<sequence>MTDIAMTDTTIFEIAVCTIADEPEAEEARKAAMEAVRHYPGFISWQALTANDRPEQIADIVEWANREAADAAAERVRTDPAFAPYMAAIASILLMRHFHTSHSL</sequence>
<evidence type="ECO:0000313" key="2">
    <source>
        <dbReference type="Proteomes" id="UP001155380"/>
    </source>
</evidence>
<organism evidence="1 2">
    <name type="scientific">Ciceribacter sichuanensis</name>
    <dbReference type="NCBI Taxonomy" id="2949647"/>
    <lineage>
        <taxon>Bacteria</taxon>
        <taxon>Pseudomonadati</taxon>
        <taxon>Pseudomonadota</taxon>
        <taxon>Alphaproteobacteria</taxon>
        <taxon>Hyphomicrobiales</taxon>
        <taxon>Rhizobiaceae</taxon>
        <taxon>Ciceribacter</taxon>
    </lineage>
</organism>
<dbReference type="InterPro" id="IPR011008">
    <property type="entry name" value="Dimeric_a/b-barrel"/>
</dbReference>